<feature type="domain" description="FlgD/Vpr Ig-like" evidence="6">
    <location>
        <begin position="112"/>
        <end position="185"/>
    </location>
</feature>
<organism evidence="7 8">
    <name type="scientific">Magnetospirillum sulfuroxidans</name>
    <dbReference type="NCBI Taxonomy" id="611300"/>
    <lineage>
        <taxon>Bacteria</taxon>
        <taxon>Pseudomonadati</taxon>
        <taxon>Pseudomonadota</taxon>
        <taxon>Alphaproteobacteria</taxon>
        <taxon>Rhodospirillales</taxon>
        <taxon>Rhodospirillaceae</taxon>
        <taxon>Magnetospirillum</taxon>
    </lineage>
</organism>
<name>A0ABS5IFD4_9PROT</name>
<sequence>MSITGIENTGSSTGAAQSGTKLAENFDTFLTMLTVQLKNQDPLSPMDSTEFTNQLVQFSAVEQQIASNKNLENLISVTQTNTKAQAIAYIGHTIETAGTVLPLQGGVETQTNTIALTNSSASFKYTLDGTSTTTTISIKDSNGNVVRTLSGKNDSGSHEITWDGKDASNEKLPDGNYTVSVAATDSAGAAVATKVYTTARTDGASFSYTLPSEAKALTVVIKDVSGKVLANLPAKTTAGRHEMTWNGKDTNGNTMPDGAYKIEIAGTDKDGKAMSVGTTVYGRVTDVAADATETLIAMGQVVAKVEDVLTVREKNTAAAN</sequence>
<accession>A0ABS5IFD4</accession>
<evidence type="ECO:0000256" key="2">
    <source>
        <dbReference type="ARBA" id="ARBA00016013"/>
    </source>
</evidence>
<evidence type="ECO:0000313" key="7">
    <source>
        <dbReference type="EMBL" id="MBR9973130.1"/>
    </source>
</evidence>
<proteinExistence type="inferred from homology"/>
<dbReference type="RefSeq" id="WP_211550575.1">
    <property type="nucleotide sequence ID" value="NZ_JAGTUF010000018.1"/>
</dbReference>
<keyword evidence="3 5" id="KW-1005">Bacterial flagellum biogenesis</keyword>
<dbReference type="Proteomes" id="UP000680714">
    <property type="component" value="Unassembled WGS sequence"/>
</dbReference>
<evidence type="ECO:0000259" key="6">
    <source>
        <dbReference type="Pfam" id="PF13860"/>
    </source>
</evidence>
<comment type="function">
    <text evidence="4 5">Required for flagellar hook formation. May act as a scaffolding protein.</text>
</comment>
<dbReference type="EMBL" id="JAGTUF010000018">
    <property type="protein sequence ID" value="MBR9973130.1"/>
    <property type="molecule type" value="Genomic_DNA"/>
</dbReference>
<comment type="caution">
    <text evidence="7">The sequence shown here is derived from an EMBL/GenBank/DDBJ whole genome shotgun (WGS) entry which is preliminary data.</text>
</comment>
<dbReference type="Gene3D" id="2.60.40.4070">
    <property type="match status" value="2"/>
</dbReference>
<comment type="similarity">
    <text evidence="1 5">Belongs to the FlgD family.</text>
</comment>
<protein>
    <recommendedName>
        <fullName evidence="2 5">Basal-body rod modification protein FlgD</fullName>
    </recommendedName>
</protein>
<evidence type="ECO:0000256" key="5">
    <source>
        <dbReference type="RuleBase" id="RU362076"/>
    </source>
</evidence>
<evidence type="ECO:0000256" key="4">
    <source>
        <dbReference type="ARBA" id="ARBA00024746"/>
    </source>
</evidence>
<dbReference type="Pfam" id="PF13860">
    <property type="entry name" value="FlgD_ig"/>
    <property type="match status" value="2"/>
</dbReference>
<reference evidence="7 8" key="1">
    <citation type="submission" date="2021-04" db="EMBL/GenBank/DDBJ databases">
        <title>Magnetospirillum sulfuroxidans sp. nov., a facultative chemolithoautotrophic sulfur-oxidizing alphaproteobacterium isolated from freshwater sediment and proposals for Paramagetospirillum gen. nov., and Magnetospirillaceae fam. nov.</title>
        <authorList>
            <person name="Koziaeva V."/>
            <person name="Geelhoed J.S."/>
            <person name="Sorokin D.Y."/>
            <person name="Grouzdev D.S."/>
        </authorList>
    </citation>
    <scope>NUCLEOTIDE SEQUENCE [LARGE SCALE GENOMIC DNA]</scope>
    <source>
        <strain evidence="7 8">J10</strain>
    </source>
</reference>
<dbReference type="InterPro" id="IPR005648">
    <property type="entry name" value="FlgD"/>
</dbReference>
<gene>
    <name evidence="7" type="ORF">KEC16_15510</name>
</gene>
<feature type="domain" description="FlgD/Vpr Ig-like" evidence="6">
    <location>
        <begin position="198"/>
        <end position="269"/>
    </location>
</feature>
<evidence type="ECO:0000256" key="1">
    <source>
        <dbReference type="ARBA" id="ARBA00010577"/>
    </source>
</evidence>
<evidence type="ECO:0000256" key="3">
    <source>
        <dbReference type="ARBA" id="ARBA00022795"/>
    </source>
</evidence>
<keyword evidence="8" id="KW-1185">Reference proteome</keyword>
<dbReference type="Pfam" id="PF03963">
    <property type="entry name" value="FlgD"/>
    <property type="match status" value="1"/>
</dbReference>
<evidence type="ECO:0000313" key="8">
    <source>
        <dbReference type="Proteomes" id="UP000680714"/>
    </source>
</evidence>
<dbReference type="InterPro" id="IPR025965">
    <property type="entry name" value="FlgD/Vpr_Ig-like"/>
</dbReference>